<gene>
    <name evidence="2" type="ORF">F0919_11910</name>
</gene>
<protein>
    <submittedName>
        <fullName evidence="2">Uncharacterized protein</fullName>
    </submittedName>
</protein>
<reference evidence="2 3" key="1">
    <citation type="submission" date="2019-09" db="EMBL/GenBank/DDBJ databases">
        <title>Genome sequence and assembly of Taibaiella sp.</title>
        <authorList>
            <person name="Chhetri G."/>
        </authorList>
    </citation>
    <scope>NUCLEOTIDE SEQUENCE [LARGE SCALE GENOMIC DNA]</scope>
    <source>
        <strain evidence="2 3">KVB11</strain>
    </source>
</reference>
<evidence type="ECO:0000313" key="2">
    <source>
        <dbReference type="EMBL" id="KAA5533245.1"/>
    </source>
</evidence>
<evidence type="ECO:0000313" key="3">
    <source>
        <dbReference type="Proteomes" id="UP000323632"/>
    </source>
</evidence>
<dbReference type="Proteomes" id="UP000323632">
    <property type="component" value="Unassembled WGS sequence"/>
</dbReference>
<proteinExistence type="predicted"/>
<dbReference type="EMBL" id="VWSH01000003">
    <property type="protein sequence ID" value="KAA5533245.1"/>
    <property type="molecule type" value="Genomic_DNA"/>
</dbReference>
<keyword evidence="3" id="KW-1185">Reference proteome</keyword>
<keyword evidence="1" id="KW-0732">Signal</keyword>
<comment type="caution">
    <text evidence="2">The sequence shown here is derived from an EMBL/GenBank/DDBJ whole genome shotgun (WGS) entry which is preliminary data.</text>
</comment>
<dbReference type="RefSeq" id="WP_150032993.1">
    <property type="nucleotide sequence ID" value="NZ_VWSH01000003.1"/>
</dbReference>
<sequence length="140" mass="16075">MKRKLFLLALIAGFSIQAQAQTAYQKARSKIEDMGYTISKEMEVNISEGQTGYSYKTFYEGLTYIVYAMSEDGDVSDIDIYVYDTSDDEILKRDTEDDNIAVVSFTPNREIEGKVVIKNYKSSDPNYESRCRYIIAYKSE</sequence>
<dbReference type="AlphaFoldDB" id="A0A5M6CIM6"/>
<name>A0A5M6CIM6_9BACT</name>
<evidence type="ECO:0000256" key="1">
    <source>
        <dbReference type="SAM" id="SignalP"/>
    </source>
</evidence>
<accession>A0A5M6CIM6</accession>
<feature type="signal peptide" evidence="1">
    <location>
        <begin position="1"/>
        <end position="20"/>
    </location>
</feature>
<organism evidence="2 3">
    <name type="scientific">Taibaiella lutea</name>
    <dbReference type="NCBI Taxonomy" id="2608001"/>
    <lineage>
        <taxon>Bacteria</taxon>
        <taxon>Pseudomonadati</taxon>
        <taxon>Bacteroidota</taxon>
        <taxon>Chitinophagia</taxon>
        <taxon>Chitinophagales</taxon>
        <taxon>Chitinophagaceae</taxon>
        <taxon>Taibaiella</taxon>
    </lineage>
</organism>
<feature type="chain" id="PRO_5024274844" evidence="1">
    <location>
        <begin position="21"/>
        <end position="140"/>
    </location>
</feature>